<comment type="caution">
    <text evidence="2">The sequence shown here is derived from an EMBL/GenBank/DDBJ whole genome shotgun (WGS) entry which is preliminary data.</text>
</comment>
<accession>A0AAN6JGQ7</accession>
<name>A0AAN6JGQ7_9BASI</name>
<dbReference type="EMBL" id="JAPDMQ010000970">
    <property type="protein sequence ID" value="KAK0519502.1"/>
    <property type="molecule type" value="Genomic_DNA"/>
</dbReference>
<organism evidence="2 3">
    <name type="scientific">Tilletia horrida</name>
    <dbReference type="NCBI Taxonomy" id="155126"/>
    <lineage>
        <taxon>Eukaryota</taxon>
        <taxon>Fungi</taxon>
        <taxon>Dikarya</taxon>
        <taxon>Basidiomycota</taxon>
        <taxon>Ustilaginomycotina</taxon>
        <taxon>Exobasidiomycetes</taxon>
        <taxon>Tilletiales</taxon>
        <taxon>Tilletiaceae</taxon>
        <taxon>Tilletia</taxon>
    </lineage>
</organism>
<evidence type="ECO:0000313" key="3">
    <source>
        <dbReference type="Proteomes" id="UP001176521"/>
    </source>
</evidence>
<gene>
    <name evidence="2" type="ORF">OC842_007431</name>
</gene>
<reference evidence="2" key="1">
    <citation type="journal article" date="2023" name="PhytoFront">
        <title>Draft Genome Resources of Seven Strains of Tilletia horrida, Causal Agent of Kernel Smut of Rice.</title>
        <authorList>
            <person name="Khanal S."/>
            <person name="Antony Babu S."/>
            <person name="Zhou X.G."/>
        </authorList>
    </citation>
    <scope>NUCLEOTIDE SEQUENCE</scope>
    <source>
        <strain evidence="2">TX3</strain>
    </source>
</reference>
<proteinExistence type="predicted"/>
<evidence type="ECO:0000256" key="1">
    <source>
        <dbReference type="SAM" id="MobiDB-lite"/>
    </source>
</evidence>
<protein>
    <submittedName>
        <fullName evidence="2">Uncharacterized protein</fullName>
    </submittedName>
</protein>
<dbReference type="AlphaFoldDB" id="A0AAN6JGQ7"/>
<feature type="region of interest" description="Disordered" evidence="1">
    <location>
        <begin position="12"/>
        <end position="36"/>
    </location>
</feature>
<dbReference type="Proteomes" id="UP001176521">
    <property type="component" value="Unassembled WGS sequence"/>
</dbReference>
<evidence type="ECO:0000313" key="2">
    <source>
        <dbReference type="EMBL" id="KAK0519502.1"/>
    </source>
</evidence>
<sequence>MDMGLAGFVRAPNPIEAPPHPEPHSHPDGALAAAATHHLTDPPAAAIAPMPMANAVVASIDAAVEGPFALARLRHLCPRATAAAAMLWQAAVAIVAAMAYSLANHFSAQGGSPVRGQSA</sequence>
<keyword evidence="3" id="KW-1185">Reference proteome</keyword>